<dbReference type="Proteomes" id="UP000199245">
    <property type="component" value="Unassembled WGS sequence"/>
</dbReference>
<feature type="signal peptide" evidence="2">
    <location>
        <begin position="1"/>
        <end position="19"/>
    </location>
</feature>
<evidence type="ECO:0000256" key="1">
    <source>
        <dbReference type="SAM" id="MobiDB-lite"/>
    </source>
</evidence>
<dbReference type="RefSeq" id="WP_092083430.1">
    <property type="nucleotide sequence ID" value="NZ_CP121669.1"/>
</dbReference>
<evidence type="ECO:0000313" key="3">
    <source>
        <dbReference type="EMBL" id="SDD72144.1"/>
    </source>
</evidence>
<feature type="chain" id="PRO_5011706703" description="Porin" evidence="2">
    <location>
        <begin position="20"/>
        <end position="82"/>
    </location>
</feature>
<name>A0A1G6X278_9BRAD</name>
<proteinExistence type="predicted"/>
<accession>A0A1G6X278</accession>
<protein>
    <recommendedName>
        <fullName evidence="5">Porin</fullName>
    </recommendedName>
</protein>
<dbReference type="EMBL" id="FMZW01000014">
    <property type="protein sequence ID" value="SDD72144.1"/>
    <property type="molecule type" value="Genomic_DNA"/>
</dbReference>
<organism evidence="3 4">
    <name type="scientific">Bradyrhizobium brasilense</name>
    <dbReference type="NCBI Taxonomy" id="1419277"/>
    <lineage>
        <taxon>Bacteria</taxon>
        <taxon>Pseudomonadati</taxon>
        <taxon>Pseudomonadota</taxon>
        <taxon>Alphaproteobacteria</taxon>
        <taxon>Hyphomicrobiales</taxon>
        <taxon>Nitrobacteraceae</taxon>
        <taxon>Bradyrhizobium</taxon>
    </lineage>
</organism>
<evidence type="ECO:0008006" key="5">
    <source>
        <dbReference type="Google" id="ProtNLM"/>
    </source>
</evidence>
<feature type="region of interest" description="Disordered" evidence="1">
    <location>
        <begin position="23"/>
        <end position="45"/>
    </location>
</feature>
<gene>
    <name evidence="3" type="ORF">SAMN05216337_1014123</name>
</gene>
<keyword evidence="2" id="KW-0732">Signal</keyword>
<reference evidence="3 4" key="1">
    <citation type="submission" date="2016-10" db="EMBL/GenBank/DDBJ databases">
        <authorList>
            <person name="de Groot N.N."/>
        </authorList>
    </citation>
    <scope>NUCLEOTIDE SEQUENCE [LARGE SCALE GENOMIC DNA]</scope>
    <source>
        <strain evidence="3 4">R5</strain>
    </source>
</reference>
<evidence type="ECO:0000313" key="4">
    <source>
        <dbReference type="Proteomes" id="UP000199245"/>
    </source>
</evidence>
<evidence type="ECO:0000256" key="2">
    <source>
        <dbReference type="SAM" id="SignalP"/>
    </source>
</evidence>
<dbReference type="AlphaFoldDB" id="A0A1G6X278"/>
<sequence length="82" mass="8274">MRKTCIAIIAVLLPAAAFAQQGDRRNFQTPTDAGKTLPSKSATRSNPCASYGPGFVKVEGSDTCVKLGGAVSVGGGMSSGGR</sequence>